<organism evidence="6">
    <name type="scientific">Metamycoplasma salivarium</name>
    <name type="common">Mycoplasma salivarium</name>
    <dbReference type="NCBI Taxonomy" id="2124"/>
    <lineage>
        <taxon>Bacteria</taxon>
        <taxon>Bacillati</taxon>
        <taxon>Mycoplasmatota</taxon>
        <taxon>Mycoplasmoidales</taxon>
        <taxon>Metamycoplasmataceae</taxon>
        <taxon>Metamycoplasma</taxon>
    </lineage>
</organism>
<keyword evidence="4" id="KW-0687">Ribonucleoprotein</keyword>
<dbReference type="GO" id="GO:1990904">
    <property type="term" value="C:ribonucleoprotein complex"/>
    <property type="evidence" value="ECO:0007669"/>
    <property type="project" value="UniProtKB-KW"/>
</dbReference>
<evidence type="ECO:0000256" key="4">
    <source>
        <dbReference type="HAMAP-Rule" id="MF_00360"/>
    </source>
</evidence>
<dbReference type="EMBL" id="LR214939">
    <property type="protein sequence ID" value="VEU56411.1"/>
    <property type="molecule type" value="Genomic_DNA"/>
</dbReference>
<gene>
    <name evidence="6" type="primary">rpsF_2</name>
    <name evidence="4" type="synonym">rpsF</name>
    <name evidence="6" type="ORF">NCTC10113_01320</name>
</gene>
<dbReference type="InterPro" id="IPR000529">
    <property type="entry name" value="Ribosomal_bS6"/>
</dbReference>
<dbReference type="Pfam" id="PF01250">
    <property type="entry name" value="Ribosomal_S6"/>
    <property type="match status" value="1"/>
</dbReference>
<dbReference type="GO" id="GO:0006412">
    <property type="term" value="P:translation"/>
    <property type="evidence" value="ECO:0007669"/>
    <property type="project" value="UniProtKB-UniRule"/>
</dbReference>
<dbReference type="CDD" id="cd00473">
    <property type="entry name" value="bS6"/>
    <property type="match status" value="1"/>
</dbReference>
<dbReference type="GO" id="GO:0003735">
    <property type="term" value="F:structural constituent of ribosome"/>
    <property type="evidence" value="ECO:0007669"/>
    <property type="project" value="InterPro"/>
</dbReference>
<proteinExistence type="inferred from homology"/>
<accession>A0A448ZYR7</accession>
<evidence type="ECO:0000256" key="3">
    <source>
        <dbReference type="ARBA" id="ARBA00035294"/>
    </source>
</evidence>
<dbReference type="GO" id="GO:0019843">
    <property type="term" value="F:rRNA binding"/>
    <property type="evidence" value="ECO:0007669"/>
    <property type="project" value="UniProtKB-UniRule"/>
</dbReference>
<dbReference type="SUPFAM" id="SSF54995">
    <property type="entry name" value="Ribosomal protein S6"/>
    <property type="match status" value="1"/>
</dbReference>
<protein>
    <recommendedName>
        <fullName evidence="3 4">Small ribosomal subunit protein bS6</fullName>
    </recommendedName>
</protein>
<comment type="similarity">
    <text evidence="1 4">Belongs to the bacterial ribosomal protein bS6 family.</text>
</comment>
<keyword evidence="4" id="KW-0699">rRNA-binding</keyword>
<dbReference type="InterPro" id="IPR014717">
    <property type="entry name" value="Transl_elong_EF1B/ribsomal_bS6"/>
</dbReference>
<keyword evidence="6" id="KW-0614">Plasmid</keyword>
<evidence type="ECO:0000256" key="2">
    <source>
        <dbReference type="ARBA" id="ARBA00035104"/>
    </source>
</evidence>
<geneLocation type="plasmid" evidence="6">
    <name>2</name>
</geneLocation>
<dbReference type="Gene3D" id="3.30.70.60">
    <property type="match status" value="1"/>
</dbReference>
<name>A0A448ZYR7_METSV</name>
<evidence type="ECO:0000256" key="1">
    <source>
        <dbReference type="ARBA" id="ARBA00009512"/>
    </source>
</evidence>
<dbReference type="InterPro" id="IPR020814">
    <property type="entry name" value="Ribosomal_S6_plastid/chlpt"/>
</dbReference>
<evidence type="ECO:0000313" key="6">
    <source>
        <dbReference type="EMBL" id="VEU56411.1"/>
    </source>
</evidence>
<sequence>MSNYEILILTKMEVVEATVQKFLTETLKVKDLKIQKLENNELAYPIKKETHANYFLCNTKADPSLITELTRKLNIKKDFLRYLVINLDLEKGLKPKKIRPNRNWSKNKPHFTPRSNNPISNSNEQVAKTESNTKTIEQKEKPAKKVGKTSTKATKKTDKE</sequence>
<dbReference type="AlphaFoldDB" id="A0A448ZYR7"/>
<comment type="function">
    <text evidence="2 4">Binds together with bS18 to 16S ribosomal RNA.</text>
</comment>
<dbReference type="InterPro" id="IPR035980">
    <property type="entry name" value="Ribosomal_bS6_sf"/>
</dbReference>
<dbReference type="GO" id="GO:0005840">
    <property type="term" value="C:ribosome"/>
    <property type="evidence" value="ECO:0007669"/>
    <property type="project" value="UniProtKB-KW"/>
</dbReference>
<dbReference type="NCBIfam" id="TIGR00166">
    <property type="entry name" value="S6"/>
    <property type="match status" value="1"/>
</dbReference>
<keyword evidence="4 6" id="KW-0689">Ribosomal protein</keyword>
<feature type="compositionally biased region" description="Polar residues" evidence="5">
    <location>
        <begin position="113"/>
        <end position="135"/>
    </location>
</feature>
<evidence type="ECO:0000256" key="5">
    <source>
        <dbReference type="SAM" id="MobiDB-lite"/>
    </source>
</evidence>
<dbReference type="HAMAP" id="MF_00360">
    <property type="entry name" value="Ribosomal_bS6"/>
    <property type="match status" value="1"/>
</dbReference>
<feature type="region of interest" description="Disordered" evidence="5">
    <location>
        <begin position="96"/>
        <end position="160"/>
    </location>
</feature>
<reference evidence="6" key="1">
    <citation type="submission" date="2019-01" db="EMBL/GenBank/DDBJ databases">
        <authorList>
            <consortium name="Pathogen Informatics"/>
        </authorList>
    </citation>
    <scope>NUCLEOTIDE SEQUENCE [LARGE SCALE GENOMIC DNA]</scope>
    <source>
        <strain evidence="6">NCTC10113</strain>
    </source>
</reference>
<dbReference type="RefSeq" id="WP_024544345.1">
    <property type="nucleotide sequence ID" value="NZ_LR214938.2"/>
</dbReference>
<feature type="compositionally biased region" description="Basic residues" evidence="5">
    <location>
        <begin position="96"/>
        <end position="111"/>
    </location>
</feature>
<keyword evidence="4" id="KW-0694">RNA-binding</keyword>